<dbReference type="Pfam" id="PF00005">
    <property type="entry name" value="ABC_tran"/>
    <property type="match status" value="1"/>
</dbReference>
<comment type="similarity">
    <text evidence="1">Belongs to the ABC transporter superfamily.</text>
</comment>
<evidence type="ECO:0000256" key="4">
    <source>
        <dbReference type="ARBA" id="ARBA00022840"/>
    </source>
</evidence>
<evidence type="ECO:0000256" key="1">
    <source>
        <dbReference type="ARBA" id="ARBA00005417"/>
    </source>
</evidence>
<reference evidence="6" key="1">
    <citation type="submission" date="2020-07" db="EMBL/GenBank/DDBJ databases">
        <title>Huge and variable diversity of episymbiotic CPR bacteria and DPANN archaea in groundwater ecosystems.</title>
        <authorList>
            <person name="He C.Y."/>
            <person name="Keren R."/>
            <person name="Whittaker M."/>
            <person name="Farag I.F."/>
            <person name="Doudna J."/>
            <person name="Cate J.H.D."/>
            <person name="Banfield J.F."/>
        </authorList>
    </citation>
    <scope>NUCLEOTIDE SEQUENCE</scope>
    <source>
        <strain evidence="6">NC_groundwater_717_Ag_S-0.2um_59_8</strain>
    </source>
</reference>
<organism evidence="6 7">
    <name type="scientific">Tectimicrobiota bacterium</name>
    <dbReference type="NCBI Taxonomy" id="2528274"/>
    <lineage>
        <taxon>Bacteria</taxon>
        <taxon>Pseudomonadati</taxon>
        <taxon>Nitrospinota/Tectimicrobiota group</taxon>
        <taxon>Candidatus Tectimicrobiota</taxon>
    </lineage>
</organism>
<dbReference type="InterPro" id="IPR003439">
    <property type="entry name" value="ABC_transporter-like_ATP-bd"/>
</dbReference>
<protein>
    <submittedName>
        <fullName evidence="6">ATP-binding cassette domain-containing protein</fullName>
    </submittedName>
</protein>
<accession>A0A932GM69</accession>
<dbReference type="Proteomes" id="UP000741360">
    <property type="component" value="Unassembled WGS sequence"/>
</dbReference>
<keyword evidence="3" id="KW-0547">Nucleotide-binding</keyword>
<dbReference type="PANTHER" id="PTHR43335:SF4">
    <property type="entry name" value="ABC TRANSPORTER, ATP-BINDING PROTEIN"/>
    <property type="match status" value="1"/>
</dbReference>
<dbReference type="InterPro" id="IPR027417">
    <property type="entry name" value="P-loop_NTPase"/>
</dbReference>
<evidence type="ECO:0000256" key="2">
    <source>
        <dbReference type="ARBA" id="ARBA00022448"/>
    </source>
</evidence>
<evidence type="ECO:0000259" key="5">
    <source>
        <dbReference type="PROSITE" id="PS50893"/>
    </source>
</evidence>
<keyword evidence="2" id="KW-0813">Transport</keyword>
<dbReference type="SMART" id="SM00382">
    <property type="entry name" value="AAA"/>
    <property type="match status" value="1"/>
</dbReference>
<proteinExistence type="inferred from homology"/>
<gene>
    <name evidence="6" type="ORF">HYY65_01250</name>
</gene>
<dbReference type="GO" id="GO:0016887">
    <property type="term" value="F:ATP hydrolysis activity"/>
    <property type="evidence" value="ECO:0007669"/>
    <property type="project" value="InterPro"/>
</dbReference>
<evidence type="ECO:0000256" key="3">
    <source>
        <dbReference type="ARBA" id="ARBA00022741"/>
    </source>
</evidence>
<dbReference type="CDD" id="cd03230">
    <property type="entry name" value="ABC_DR_subfamily_A"/>
    <property type="match status" value="1"/>
</dbReference>
<dbReference type="PANTHER" id="PTHR43335">
    <property type="entry name" value="ABC TRANSPORTER, ATP-BINDING PROTEIN"/>
    <property type="match status" value="1"/>
</dbReference>
<dbReference type="AlphaFoldDB" id="A0A932GM69"/>
<dbReference type="InterPro" id="IPR003593">
    <property type="entry name" value="AAA+_ATPase"/>
</dbReference>
<feature type="domain" description="ABC transporter" evidence="5">
    <location>
        <begin position="2"/>
        <end position="231"/>
    </location>
</feature>
<dbReference type="EMBL" id="JACPSX010000022">
    <property type="protein sequence ID" value="MBI3013701.1"/>
    <property type="molecule type" value="Genomic_DNA"/>
</dbReference>
<evidence type="ECO:0000313" key="7">
    <source>
        <dbReference type="Proteomes" id="UP000741360"/>
    </source>
</evidence>
<dbReference type="PROSITE" id="PS50893">
    <property type="entry name" value="ABC_TRANSPORTER_2"/>
    <property type="match status" value="1"/>
</dbReference>
<name>A0A932GM69_UNCTE</name>
<evidence type="ECO:0000313" key="6">
    <source>
        <dbReference type="EMBL" id="MBI3013701.1"/>
    </source>
</evidence>
<comment type="caution">
    <text evidence="6">The sequence shown here is derived from an EMBL/GenBank/DDBJ whole genome shotgun (WGS) entry which is preliminary data.</text>
</comment>
<sequence>MIEVEGLTKYYGPSRAIENVTFSVNRGEVLGFLGPNGSGKTTTMRILTCFMPATRGSVRVAGHDVFRNPLEVKKNIGYLPENVPLYTDMTVRGFLNFFAEIKGVEKGTRKARIDEVMANCGVEDVGDKLISKLSKGYRQRVGLAQALLNNPPVLILDEPTTGLDPRQIIEIRELIRRLSGEKTVILCTHILPEVEMLCGRVLIINEGTVVAEDTPENLTTGLQRSHRIHLQVEGPAAEVAASLEEVPGVLRVKQSSPPSSGPHSYDLEVDKSDEARKALARMIVNRGWGLLEMRTIDLSLEDVFVKLVTTENGG</sequence>
<dbReference type="GO" id="GO:0005524">
    <property type="term" value="F:ATP binding"/>
    <property type="evidence" value="ECO:0007669"/>
    <property type="project" value="UniProtKB-KW"/>
</dbReference>
<keyword evidence="4 6" id="KW-0067">ATP-binding</keyword>
<dbReference type="Gene3D" id="3.40.50.300">
    <property type="entry name" value="P-loop containing nucleotide triphosphate hydrolases"/>
    <property type="match status" value="1"/>
</dbReference>
<dbReference type="SUPFAM" id="SSF52540">
    <property type="entry name" value="P-loop containing nucleoside triphosphate hydrolases"/>
    <property type="match status" value="1"/>
</dbReference>